<keyword evidence="3" id="KW-0121">Carboxypeptidase</keyword>
<keyword evidence="3" id="KW-0645">Protease</keyword>
<keyword evidence="4" id="KW-1185">Reference proteome</keyword>
<dbReference type="AlphaFoldDB" id="A0A7G7G929"/>
<comment type="similarity">
    <text evidence="1">Belongs to the peptidase S13 family.</text>
</comment>
<dbReference type="Gene3D" id="3.40.710.10">
    <property type="entry name" value="DD-peptidase/beta-lactamase superfamily"/>
    <property type="match status" value="2"/>
</dbReference>
<dbReference type="Proteomes" id="UP000515237">
    <property type="component" value="Chromosome"/>
</dbReference>
<dbReference type="InterPro" id="IPR012338">
    <property type="entry name" value="Beta-lactam/transpept-like"/>
</dbReference>
<reference evidence="3 4" key="1">
    <citation type="journal article" date="2018" name="Int. J. Syst. Evol. Microbiol.">
        <title>Adhaeribacter swui sp. nov., isolated from wet mud.</title>
        <authorList>
            <person name="Kim D.U."/>
            <person name="Kim K.W."/>
            <person name="Kang M.S."/>
            <person name="Kim J.Y."/>
            <person name="Jang J.H."/>
            <person name="Kim M.K."/>
        </authorList>
    </citation>
    <scope>NUCLEOTIDE SEQUENCE [LARGE SCALE GENOMIC DNA]</scope>
    <source>
        <strain evidence="3 4">KCTC 52873</strain>
    </source>
</reference>
<dbReference type="SUPFAM" id="SSF56601">
    <property type="entry name" value="beta-lactamase/transpeptidase-like"/>
    <property type="match status" value="1"/>
</dbReference>
<sequence length="463" mass="50796">MFVAAIRILFFCIIVCLPGLAWPQNVAAKLATAYQVFTTDAQLQSSLSSVCVLDATTGKVIFEKNSKIGLVPASTQKVITSASAYALLGKNFKFQTSFAYAKNKASLLILPSGDPTLGSWRWVATSENEIIKKISQAVQKAGITTINEFIIQTKNREEGTIPDGWIWQDLGNYYGAGWSPLNWRENQFDVILKSGSQLKSPVSIVRISPAIYNYTLKSELTAAAANSGDQAYIYFPLQAASGTIRGTIPVNQPKFKISGAMPDPMQQFARTLLDTLARNGVKILKNAPVRITKETLPVGYTTLLTLSSPPLDSVIYWLNRKSINLYGEALVKTLAVKKEGTGSTSQGLEFIRDFWKKNGIPNSELNMVDGSGLSPLNRVTTQAQVRVLQYALQQPWFSGFYASLPQLNNLKMKSGTLHGAKGFCGYHTGRDGHQYLFSFLVNNYNGSAGTLVPKMYKVLDALK</sequence>
<evidence type="ECO:0000256" key="2">
    <source>
        <dbReference type="ARBA" id="ARBA00022801"/>
    </source>
</evidence>
<gene>
    <name evidence="3" type="primary">dacB</name>
    <name evidence="3" type="ORF">HUW51_13375</name>
</gene>
<proteinExistence type="inferred from homology"/>
<dbReference type="NCBIfam" id="TIGR00666">
    <property type="entry name" value="PBP4"/>
    <property type="match status" value="1"/>
</dbReference>
<evidence type="ECO:0000256" key="1">
    <source>
        <dbReference type="ARBA" id="ARBA00006096"/>
    </source>
</evidence>
<dbReference type="PANTHER" id="PTHR30023">
    <property type="entry name" value="D-ALANYL-D-ALANINE CARBOXYPEPTIDASE"/>
    <property type="match status" value="1"/>
</dbReference>
<evidence type="ECO:0000313" key="4">
    <source>
        <dbReference type="Proteomes" id="UP000515237"/>
    </source>
</evidence>
<dbReference type="PRINTS" id="PR00922">
    <property type="entry name" value="DADACBPTASE3"/>
</dbReference>
<evidence type="ECO:0000313" key="3">
    <source>
        <dbReference type="EMBL" id="QNF33663.1"/>
    </source>
</evidence>
<protein>
    <submittedName>
        <fullName evidence="3">D-alanyl-D-alanine carboxypeptidase/D-alanyl-D-alanine-endopeptidase</fullName>
        <ecNumber evidence="3">3.4.16.4</ecNumber>
    </submittedName>
</protein>
<dbReference type="InterPro" id="IPR000667">
    <property type="entry name" value="Peptidase_S13"/>
</dbReference>
<name>A0A7G7G929_9BACT</name>
<dbReference type="GO" id="GO:0009002">
    <property type="term" value="F:serine-type D-Ala-D-Ala carboxypeptidase activity"/>
    <property type="evidence" value="ECO:0007669"/>
    <property type="project" value="UniProtKB-EC"/>
</dbReference>
<dbReference type="Pfam" id="PF02113">
    <property type="entry name" value="Peptidase_S13"/>
    <property type="match status" value="1"/>
</dbReference>
<dbReference type="GO" id="GO:0006508">
    <property type="term" value="P:proteolysis"/>
    <property type="evidence" value="ECO:0007669"/>
    <property type="project" value="InterPro"/>
</dbReference>
<accession>A0A7G7G929</accession>
<keyword evidence="2 3" id="KW-0378">Hydrolase</keyword>
<dbReference type="GO" id="GO:0000270">
    <property type="term" value="P:peptidoglycan metabolic process"/>
    <property type="evidence" value="ECO:0007669"/>
    <property type="project" value="TreeGrafter"/>
</dbReference>
<dbReference type="EMBL" id="CP055156">
    <property type="protein sequence ID" value="QNF33663.1"/>
    <property type="molecule type" value="Genomic_DNA"/>
</dbReference>
<organism evidence="3 4">
    <name type="scientific">Adhaeribacter swui</name>
    <dbReference type="NCBI Taxonomy" id="2086471"/>
    <lineage>
        <taxon>Bacteria</taxon>
        <taxon>Pseudomonadati</taxon>
        <taxon>Bacteroidota</taxon>
        <taxon>Cytophagia</taxon>
        <taxon>Cytophagales</taxon>
        <taxon>Hymenobacteraceae</taxon>
        <taxon>Adhaeribacter</taxon>
    </lineage>
</organism>
<dbReference type="PANTHER" id="PTHR30023:SF0">
    <property type="entry name" value="PENICILLIN-SENSITIVE CARBOXYPEPTIDASE A"/>
    <property type="match status" value="1"/>
</dbReference>
<dbReference type="KEGG" id="aswu:HUW51_13375"/>
<dbReference type="EC" id="3.4.16.4" evidence="3"/>